<dbReference type="PANTHER" id="PTHR31315">
    <property type="entry name" value="PROTEIN SIP5"/>
    <property type="match status" value="1"/>
</dbReference>
<dbReference type="Proteomes" id="UP001498771">
    <property type="component" value="Unassembled WGS sequence"/>
</dbReference>
<evidence type="ECO:0000313" key="4">
    <source>
        <dbReference type="Proteomes" id="UP001498771"/>
    </source>
</evidence>
<dbReference type="EMBL" id="JBBJBU010000010">
    <property type="protein sequence ID" value="KAK7203770.1"/>
    <property type="molecule type" value="Genomic_DNA"/>
</dbReference>
<feature type="compositionally biased region" description="Low complexity" evidence="2">
    <location>
        <begin position="49"/>
        <end position="58"/>
    </location>
</feature>
<feature type="region of interest" description="Disordered" evidence="2">
    <location>
        <begin position="323"/>
        <end position="356"/>
    </location>
</feature>
<evidence type="ECO:0000256" key="1">
    <source>
        <dbReference type="ARBA" id="ARBA00010402"/>
    </source>
</evidence>
<feature type="compositionally biased region" description="Low complexity" evidence="2">
    <location>
        <begin position="323"/>
        <end position="347"/>
    </location>
</feature>
<proteinExistence type="inferred from homology"/>
<comment type="caution">
    <text evidence="3">The sequence shown here is derived from an EMBL/GenBank/DDBJ whole genome shotgun (WGS) entry which is preliminary data.</text>
</comment>
<feature type="region of interest" description="Disordered" evidence="2">
    <location>
        <begin position="551"/>
        <end position="636"/>
    </location>
</feature>
<feature type="compositionally biased region" description="Basic residues" evidence="2">
    <location>
        <begin position="429"/>
        <end position="438"/>
    </location>
</feature>
<keyword evidence="4" id="KW-1185">Reference proteome</keyword>
<dbReference type="PANTHER" id="PTHR31315:SF1">
    <property type="entry name" value="PROTEIN SIP5"/>
    <property type="match status" value="1"/>
</dbReference>
<accession>A0ABR1F1Q2</accession>
<feature type="compositionally biased region" description="Low complexity" evidence="2">
    <location>
        <begin position="509"/>
        <end position="525"/>
    </location>
</feature>
<feature type="compositionally biased region" description="Acidic residues" evidence="2">
    <location>
        <begin position="595"/>
        <end position="605"/>
    </location>
</feature>
<feature type="compositionally biased region" description="Basic and acidic residues" evidence="2">
    <location>
        <begin position="551"/>
        <end position="567"/>
    </location>
</feature>
<dbReference type="CDD" id="cd24139">
    <property type="entry name" value="SIP5-like"/>
    <property type="match status" value="1"/>
</dbReference>
<name>A0ABR1F1Q2_9ASCO</name>
<dbReference type="RefSeq" id="XP_064766803.1">
    <property type="nucleotide sequence ID" value="XM_064915244.1"/>
</dbReference>
<feature type="compositionally biased region" description="Low complexity" evidence="2">
    <location>
        <begin position="415"/>
        <end position="428"/>
    </location>
</feature>
<feature type="compositionally biased region" description="Low complexity" evidence="2">
    <location>
        <begin position="456"/>
        <end position="500"/>
    </location>
</feature>
<gene>
    <name evidence="3" type="ORF">BZA70DRAFT_59503</name>
</gene>
<evidence type="ECO:0008006" key="5">
    <source>
        <dbReference type="Google" id="ProtNLM"/>
    </source>
</evidence>
<feature type="region of interest" description="Disordered" evidence="2">
    <location>
        <begin position="1"/>
        <end position="58"/>
    </location>
</feature>
<feature type="compositionally biased region" description="Low complexity" evidence="2">
    <location>
        <begin position="141"/>
        <end position="176"/>
    </location>
</feature>
<feature type="compositionally biased region" description="Low complexity" evidence="2">
    <location>
        <begin position="18"/>
        <end position="41"/>
    </location>
</feature>
<reference evidence="3 4" key="1">
    <citation type="submission" date="2024-03" db="EMBL/GenBank/DDBJ databases">
        <title>Genome-scale model development and genomic sequencing of the oleaginous clade Lipomyces.</title>
        <authorList>
            <consortium name="Lawrence Berkeley National Laboratory"/>
            <person name="Czajka J.J."/>
            <person name="Han Y."/>
            <person name="Kim J."/>
            <person name="Mondo S.J."/>
            <person name="Hofstad B.A."/>
            <person name="Robles A."/>
            <person name="Haridas S."/>
            <person name="Riley R."/>
            <person name="LaButti K."/>
            <person name="Pangilinan J."/>
            <person name="Andreopoulos W."/>
            <person name="Lipzen A."/>
            <person name="Yan J."/>
            <person name="Wang M."/>
            <person name="Ng V."/>
            <person name="Grigoriev I.V."/>
            <person name="Spatafora J.W."/>
            <person name="Magnuson J.K."/>
            <person name="Baker S.E."/>
            <person name="Pomraning K.R."/>
        </authorList>
    </citation>
    <scope>NUCLEOTIDE SEQUENCE [LARGE SCALE GENOMIC DNA]</scope>
    <source>
        <strain evidence="3 4">Phaff 52-87</strain>
    </source>
</reference>
<feature type="region of interest" description="Disordered" evidence="2">
    <location>
        <begin position="415"/>
        <end position="532"/>
    </location>
</feature>
<evidence type="ECO:0000256" key="2">
    <source>
        <dbReference type="SAM" id="MobiDB-lite"/>
    </source>
</evidence>
<comment type="similarity">
    <text evidence="1">Belongs to the SIP5 family.</text>
</comment>
<dbReference type="InterPro" id="IPR039301">
    <property type="entry name" value="Sip5/DA2"/>
</dbReference>
<feature type="compositionally biased region" description="Low complexity" evidence="2">
    <location>
        <begin position="186"/>
        <end position="197"/>
    </location>
</feature>
<protein>
    <recommendedName>
        <fullName evidence="5">Protein sip5</fullName>
    </recommendedName>
</protein>
<feature type="region of interest" description="Disordered" evidence="2">
    <location>
        <begin position="136"/>
        <end position="199"/>
    </location>
</feature>
<dbReference type="GeneID" id="90040756"/>
<organism evidence="3 4">
    <name type="scientific">Myxozyma melibiosi</name>
    <dbReference type="NCBI Taxonomy" id="54550"/>
    <lineage>
        <taxon>Eukaryota</taxon>
        <taxon>Fungi</taxon>
        <taxon>Dikarya</taxon>
        <taxon>Ascomycota</taxon>
        <taxon>Saccharomycotina</taxon>
        <taxon>Lipomycetes</taxon>
        <taxon>Lipomycetales</taxon>
        <taxon>Lipomycetaceae</taxon>
        <taxon>Myxozyma</taxon>
    </lineage>
</organism>
<sequence>MGNSAGKESRAGDPLYDAPPALGAAAAAGGSASSPSTSSSRRYSRHRQSSSASGSGLAATRSAVRHALNIEETVDGGYLVPQGVYSGTPDFKARVVRQLMIERRLAPFFKGLEDYDDSWTDTQLLAAIRHQPIPAAEPEPSVVSTSVDSTISHPYSSRSRSESNASSASTSSQQHYQRIPSGRARSGTTSSTGSNSGVDKKGALATALYRNSIECPICFLYYPPFLNSTRCCDQPICSECFVQIKRSEPHVPEHETPAAPGSPEHVTPFGMVELISECACCPYCTEPDFGVTYTPPPFRSGLGASQSAGSVLRATLSRHSSAAGSSVSVGSAGSTMSSSSTTTPTTGRQRRPTIASTAAEVVTTDRIRPDWQLKLANANAHAARRAAAATALHSAAFLLDSNGNSAGGVGAVGGAARSGAHAGEASGSGRRHRHHRVPRPSGLDLLISGMHGHGHSNNNSNNNNSNNSNNNNSNSNNSSSITILSSSGSSSNSSSSTNLSMAQGHSPTRRVSSLLSGSSARSPSQRSRRMVDLEEMMVMEAIRISLIEDEQRREQERDAVERGAAEHLRRRLSATSTTSSNGGSVSASSPALPVQEEEEEEEDGSEQPPRRAVAEEEENKQGTTTASAERATVSAV</sequence>
<evidence type="ECO:0000313" key="3">
    <source>
        <dbReference type="EMBL" id="KAK7203770.1"/>
    </source>
</evidence>
<feature type="compositionally biased region" description="Low complexity" evidence="2">
    <location>
        <begin position="573"/>
        <end position="589"/>
    </location>
</feature>